<feature type="chain" id="PRO_5028454612" evidence="1">
    <location>
        <begin position="21"/>
        <end position="120"/>
    </location>
</feature>
<dbReference type="InterPro" id="IPR035076">
    <property type="entry name" value="Toxin/TOLIP"/>
</dbReference>
<dbReference type="Proteomes" id="UP000515159">
    <property type="component" value="Chromosome 13"/>
</dbReference>
<evidence type="ECO:0000313" key="3">
    <source>
        <dbReference type="Proteomes" id="UP000515159"/>
    </source>
</evidence>
<keyword evidence="3" id="KW-1185">Reference proteome</keyword>
<feature type="domain" description="Snake toxin/toxin-like" evidence="2">
    <location>
        <begin position="21"/>
        <end position="88"/>
    </location>
</feature>
<evidence type="ECO:0000256" key="1">
    <source>
        <dbReference type="SAM" id="SignalP"/>
    </source>
</evidence>
<organism evidence="3 4">
    <name type="scientific">Geotrypetes seraphini</name>
    <name type="common">Gaboon caecilian</name>
    <name type="synonym">Caecilia seraphini</name>
    <dbReference type="NCBI Taxonomy" id="260995"/>
    <lineage>
        <taxon>Eukaryota</taxon>
        <taxon>Metazoa</taxon>
        <taxon>Chordata</taxon>
        <taxon>Craniata</taxon>
        <taxon>Vertebrata</taxon>
        <taxon>Euteleostomi</taxon>
        <taxon>Amphibia</taxon>
        <taxon>Gymnophiona</taxon>
        <taxon>Geotrypetes</taxon>
    </lineage>
</organism>
<dbReference type="SUPFAM" id="SSF57302">
    <property type="entry name" value="Snake toxin-like"/>
    <property type="match status" value="1"/>
</dbReference>
<feature type="signal peptide" evidence="1">
    <location>
        <begin position="1"/>
        <end position="20"/>
    </location>
</feature>
<dbReference type="AlphaFoldDB" id="A0A6P8NFN6"/>
<accession>A0A6P8NFN6</accession>
<sequence length="120" mass="13173">MKHLLLAMIVAAGLWNFSTALKCHFCMDAKNDKECNKDTISCGQNKTSCIVSLNVETGLLTKGCERTVDCTSSNKRIKTKCCEEDLCNAKLKVNSSCMLTHNCLFLLLGTVVALLHEMAP</sequence>
<evidence type="ECO:0000259" key="2">
    <source>
        <dbReference type="Pfam" id="PF00087"/>
    </source>
</evidence>
<dbReference type="RefSeq" id="XP_033774682.1">
    <property type="nucleotide sequence ID" value="XM_033918791.1"/>
</dbReference>
<proteinExistence type="predicted"/>
<name>A0A6P8NFN6_GEOSA</name>
<dbReference type="Pfam" id="PF00087">
    <property type="entry name" value="Toxin_TOLIP"/>
    <property type="match status" value="1"/>
</dbReference>
<dbReference type="InterPro" id="IPR045860">
    <property type="entry name" value="Snake_toxin-like_sf"/>
</dbReference>
<dbReference type="OrthoDB" id="10363600at2759"/>
<protein>
    <submittedName>
        <fullName evidence="4">Lymphocyte antigen 6D-like isoform X1</fullName>
    </submittedName>
</protein>
<gene>
    <name evidence="4" type="primary">LOC117347627</name>
</gene>
<dbReference type="GeneID" id="117347627"/>
<reference evidence="4" key="1">
    <citation type="submission" date="2025-08" db="UniProtKB">
        <authorList>
            <consortium name="RefSeq"/>
        </authorList>
    </citation>
    <scope>IDENTIFICATION</scope>
</reference>
<evidence type="ECO:0000313" key="4">
    <source>
        <dbReference type="RefSeq" id="XP_033774682.1"/>
    </source>
</evidence>
<keyword evidence="1" id="KW-0732">Signal</keyword>
<dbReference type="KEGG" id="gsh:117347627"/>
<dbReference type="InParanoid" id="A0A6P8NFN6"/>